<feature type="region of interest" description="Disordered" evidence="1">
    <location>
        <begin position="81"/>
        <end position="117"/>
    </location>
</feature>
<evidence type="ECO:0000313" key="4">
    <source>
        <dbReference type="Proteomes" id="UP000193144"/>
    </source>
</evidence>
<accession>A0A1Y1ZZA2</accession>
<keyword evidence="4" id="KW-1185">Reference proteome</keyword>
<comment type="caution">
    <text evidence="3">The sequence shown here is derived from an EMBL/GenBank/DDBJ whole genome shotgun (WGS) entry which is preliminary data.</text>
</comment>
<evidence type="ECO:0008006" key="5">
    <source>
        <dbReference type="Google" id="ProtNLM"/>
    </source>
</evidence>
<dbReference type="EMBL" id="MCFA01000024">
    <property type="protein sequence ID" value="ORY15566.1"/>
    <property type="molecule type" value="Genomic_DNA"/>
</dbReference>
<keyword evidence="2" id="KW-0732">Signal</keyword>
<reference evidence="3 4" key="1">
    <citation type="submission" date="2016-07" db="EMBL/GenBank/DDBJ databases">
        <title>Pervasive Adenine N6-methylation of Active Genes in Fungi.</title>
        <authorList>
            <consortium name="DOE Joint Genome Institute"/>
            <person name="Mondo S.J."/>
            <person name="Dannebaum R.O."/>
            <person name="Kuo R.C."/>
            <person name="Labutti K."/>
            <person name="Haridas S."/>
            <person name="Kuo A."/>
            <person name="Salamov A."/>
            <person name="Ahrendt S.R."/>
            <person name="Lipzen A."/>
            <person name="Sullivan W."/>
            <person name="Andreopoulos W.B."/>
            <person name="Clum A."/>
            <person name="Lindquist E."/>
            <person name="Daum C."/>
            <person name="Ramamoorthy G.K."/>
            <person name="Gryganskyi A."/>
            <person name="Culley D."/>
            <person name="Magnuson J.K."/>
            <person name="James T.Y."/>
            <person name="O'Malley M.A."/>
            <person name="Stajich J.E."/>
            <person name="Spatafora J.W."/>
            <person name="Visel A."/>
            <person name="Grigoriev I.V."/>
        </authorList>
    </citation>
    <scope>NUCLEOTIDE SEQUENCE [LARGE SCALE GENOMIC DNA]</scope>
    <source>
        <strain evidence="3 4">CBS 115471</strain>
    </source>
</reference>
<organism evidence="3 4">
    <name type="scientific">Clohesyomyces aquaticus</name>
    <dbReference type="NCBI Taxonomy" id="1231657"/>
    <lineage>
        <taxon>Eukaryota</taxon>
        <taxon>Fungi</taxon>
        <taxon>Dikarya</taxon>
        <taxon>Ascomycota</taxon>
        <taxon>Pezizomycotina</taxon>
        <taxon>Dothideomycetes</taxon>
        <taxon>Pleosporomycetidae</taxon>
        <taxon>Pleosporales</taxon>
        <taxon>Lindgomycetaceae</taxon>
        <taxon>Clohesyomyces</taxon>
    </lineage>
</organism>
<evidence type="ECO:0000256" key="1">
    <source>
        <dbReference type="SAM" id="MobiDB-lite"/>
    </source>
</evidence>
<evidence type="ECO:0000313" key="3">
    <source>
        <dbReference type="EMBL" id="ORY15566.1"/>
    </source>
</evidence>
<feature type="compositionally biased region" description="Basic and acidic residues" evidence="1">
    <location>
        <begin position="81"/>
        <end position="95"/>
    </location>
</feature>
<name>A0A1Y1ZZA2_9PLEO</name>
<evidence type="ECO:0000256" key="2">
    <source>
        <dbReference type="SAM" id="SignalP"/>
    </source>
</evidence>
<sequence>MAFLILLMEAQSFQGCPLLVSCFRSSSELTRSFAPILGTGVRGSFSEAFRRQEEVGEVAGGRIFFPVGLHRCEEQRRLEFESEAKSRRLDPEVHSRSTHPRSHVMAATAPQVRQAVG</sequence>
<proteinExistence type="predicted"/>
<dbReference type="AlphaFoldDB" id="A0A1Y1ZZA2"/>
<protein>
    <recommendedName>
        <fullName evidence="5">Secreted protein</fullName>
    </recommendedName>
</protein>
<feature type="signal peptide" evidence="2">
    <location>
        <begin position="1"/>
        <end position="15"/>
    </location>
</feature>
<dbReference type="Proteomes" id="UP000193144">
    <property type="component" value="Unassembled WGS sequence"/>
</dbReference>
<gene>
    <name evidence="3" type="ORF">BCR34DRAFT_170253</name>
</gene>
<feature type="chain" id="PRO_5012621174" description="Secreted protein" evidence="2">
    <location>
        <begin position="16"/>
        <end position="117"/>
    </location>
</feature>